<dbReference type="PANTHER" id="PTHR30055:SF234">
    <property type="entry name" value="HTH-TYPE TRANSCRIPTIONAL REGULATOR BETI"/>
    <property type="match status" value="1"/>
</dbReference>
<dbReference type="Gene3D" id="1.10.10.60">
    <property type="entry name" value="Homeodomain-like"/>
    <property type="match status" value="1"/>
</dbReference>
<proteinExistence type="predicted"/>
<dbReference type="AlphaFoldDB" id="A0A222VWX5"/>
<dbReference type="Pfam" id="PF00440">
    <property type="entry name" value="TetR_N"/>
    <property type="match status" value="1"/>
</dbReference>
<dbReference type="PROSITE" id="PS50977">
    <property type="entry name" value="HTH_TETR_2"/>
    <property type="match status" value="1"/>
</dbReference>
<dbReference type="InterPro" id="IPR009057">
    <property type="entry name" value="Homeodomain-like_sf"/>
</dbReference>
<dbReference type="EMBL" id="FMZE01000004">
    <property type="protein sequence ID" value="SDC83710.1"/>
    <property type="molecule type" value="Genomic_DNA"/>
</dbReference>
<evidence type="ECO:0000256" key="3">
    <source>
        <dbReference type="ARBA" id="ARBA00023163"/>
    </source>
</evidence>
<dbReference type="PRINTS" id="PR00455">
    <property type="entry name" value="HTHTETR"/>
</dbReference>
<name>A0A222VWX5_9PSEU</name>
<gene>
    <name evidence="4" type="ORF">SAMN05421630_10466</name>
</gene>
<keyword evidence="2 4" id="KW-0238">DNA-binding</keyword>
<dbReference type="SUPFAM" id="SSF46689">
    <property type="entry name" value="Homeodomain-like"/>
    <property type="match status" value="1"/>
</dbReference>
<sequence>MTTSRGEPVGLRERKKARTRAAIQDHALRLFVAQGYAATTVEQIAAAAEVSPSTFFRYFPTKEDTVLYDQLDPVFVECFLDQPAEMGPLAAMRAALAEVGGNLGNEESERERARQRLIFEVPELRSRLLEQVTDNLKMFNDAVAERIGRDSRDANLRAWTGAVIGVVVSAYFTTLEEGGSVEELLAQVDSALALLDAGLPL</sequence>
<dbReference type="InterPro" id="IPR050109">
    <property type="entry name" value="HTH-type_TetR-like_transc_reg"/>
</dbReference>
<dbReference type="Pfam" id="PF17754">
    <property type="entry name" value="TetR_C_14"/>
    <property type="match status" value="1"/>
</dbReference>
<evidence type="ECO:0000313" key="5">
    <source>
        <dbReference type="Proteomes" id="UP000199494"/>
    </source>
</evidence>
<evidence type="ECO:0000313" key="4">
    <source>
        <dbReference type="EMBL" id="SDC83710.1"/>
    </source>
</evidence>
<keyword evidence="5" id="KW-1185">Reference proteome</keyword>
<dbReference type="OrthoDB" id="3296001at2"/>
<dbReference type="STRING" id="530584.SAMN05421630_10466"/>
<organism evidence="4 5">
    <name type="scientific">Prauserella marina</name>
    <dbReference type="NCBI Taxonomy" id="530584"/>
    <lineage>
        <taxon>Bacteria</taxon>
        <taxon>Bacillati</taxon>
        <taxon>Actinomycetota</taxon>
        <taxon>Actinomycetes</taxon>
        <taxon>Pseudonocardiales</taxon>
        <taxon>Pseudonocardiaceae</taxon>
        <taxon>Prauserella</taxon>
    </lineage>
</organism>
<dbReference type="InterPro" id="IPR001647">
    <property type="entry name" value="HTH_TetR"/>
</dbReference>
<evidence type="ECO:0000256" key="2">
    <source>
        <dbReference type="ARBA" id="ARBA00023125"/>
    </source>
</evidence>
<protein>
    <submittedName>
        <fullName evidence="4">DNA-binding transcriptional regulator, AcrR family</fullName>
    </submittedName>
</protein>
<accession>A0A222VWX5</accession>
<keyword evidence="3" id="KW-0804">Transcription</keyword>
<reference evidence="4 5" key="1">
    <citation type="submission" date="2016-10" db="EMBL/GenBank/DDBJ databases">
        <authorList>
            <person name="de Groot N.N."/>
        </authorList>
    </citation>
    <scope>NUCLEOTIDE SEQUENCE [LARGE SCALE GENOMIC DNA]</scope>
    <source>
        <strain evidence="4 5">CGMCC 4.5506</strain>
    </source>
</reference>
<dbReference type="Proteomes" id="UP000199494">
    <property type="component" value="Unassembled WGS sequence"/>
</dbReference>
<evidence type="ECO:0000256" key="1">
    <source>
        <dbReference type="ARBA" id="ARBA00023015"/>
    </source>
</evidence>
<dbReference type="GO" id="GO:0003700">
    <property type="term" value="F:DNA-binding transcription factor activity"/>
    <property type="evidence" value="ECO:0007669"/>
    <property type="project" value="TreeGrafter"/>
</dbReference>
<dbReference type="PANTHER" id="PTHR30055">
    <property type="entry name" value="HTH-TYPE TRANSCRIPTIONAL REGULATOR RUTR"/>
    <property type="match status" value="1"/>
</dbReference>
<dbReference type="Gene3D" id="1.10.357.10">
    <property type="entry name" value="Tetracycline Repressor, domain 2"/>
    <property type="match status" value="1"/>
</dbReference>
<dbReference type="InterPro" id="IPR041347">
    <property type="entry name" value="MftR_C"/>
</dbReference>
<dbReference type="GO" id="GO:0000976">
    <property type="term" value="F:transcription cis-regulatory region binding"/>
    <property type="evidence" value="ECO:0007669"/>
    <property type="project" value="TreeGrafter"/>
</dbReference>
<dbReference type="RefSeq" id="WP_091802772.1">
    <property type="nucleotide sequence ID" value="NZ_CP016353.1"/>
</dbReference>
<dbReference type="KEGG" id="pmad:BAY61_29345"/>
<keyword evidence="1" id="KW-0805">Transcription regulation</keyword>